<reference evidence="2" key="1">
    <citation type="journal article" date="2010" name="Nat. Biotechnol.">
        <title>Draft genome sequence of the oilseed species Ricinus communis.</title>
        <authorList>
            <person name="Chan A.P."/>
            <person name="Crabtree J."/>
            <person name="Zhao Q."/>
            <person name="Lorenzi H."/>
            <person name="Orvis J."/>
            <person name="Puiu D."/>
            <person name="Melake-Berhan A."/>
            <person name="Jones K.M."/>
            <person name="Redman J."/>
            <person name="Chen G."/>
            <person name="Cahoon E.B."/>
            <person name="Gedil M."/>
            <person name="Stanke M."/>
            <person name="Haas B.J."/>
            <person name="Wortman J.R."/>
            <person name="Fraser-Liggett C.M."/>
            <person name="Ravel J."/>
            <person name="Rabinowicz P.D."/>
        </authorList>
    </citation>
    <scope>NUCLEOTIDE SEQUENCE [LARGE SCALE GENOMIC DNA]</scope>
    <source>
        <strain evidence="2">cv. Hale</strain>
    </source>
</reference>
<name>B9SM22_RICCO</name>
<sequence length="78" mass="8595">MVLLLPLIAHIIFACLPIQQTNVVLLHQPGTLSALVIISNLYVDIEPMSFSLPSHATEVQSRPNKVRTESELKGFLGM</sequence>
<accession>B9SM22</accession>
<dbReference type="EMBL" id="EQ974024">
    <property type="protein sequence ID" value="EEF35341.1"/>
    <property type="molecule type" value="Genomic_DNA"/>
</dbReference>
<dbReference type="AlphaFoldDB" id="B9SM22"/>
<evidence type="ECO:0000313" key="1">
    <source>
        <dbReference type="EMBL" id="EEF35341.1"/>
    </source>
</evidence>
<proteinExistence type="predicted"/>
<gene>
    <name evidence="1" type="ORF">RCOM_0833090</name>
</gene>
<evidence type="ECO:0000313" key="2">
    <source>
        <dbReference type="Proteomes" id="UP000008311"/>
    </source>
</evidence>
<keyword evidence="2" id="KW-1185">Reference proteome</keyword>
<dbReference type="Proteomes" id="UP000008311">
    <property type="component" value="Unassembled WGS sequence"/>
</dbReference>
<organism evidence="1 2">
    <name type="scientific">Ricinus communis</name>
    <name type="common">Castor bean</name>
    <dbReference type="NCBI Taxonomy" id="3988"/>
    <lineage>
        <taxon>Eukaryota</taxon>
        <taxon>Viridiplantae</taxon>
        <taxon>Streptophyta</taxon>
        <taxon>Embryophyta</taxon>
        <taxon>Tracheophyta</taxon>
        <taxon>Spermatophyta</taxon>
        <taxon>Magnoliopsida</taxon>
        <taxon>eudicotyledons</taxon>
        <taxon>Gunneridae</taxon>
        <taxon>Pentapetalae</taxon>
        <taxon>rosids</taxon>
        <taxon>fabids</taxon>
        <taxon>Malpighiales</taxon>
        <taxon>Euphorbiaceae</taxon>
        <taxon>Acalyphoideae</taxon>
        <taxon>Acalypheae</taxon>
        <taxon>Ricinus</taxon>
    </lineage>
</organism>
<protein>
    <submittedName>
        <fullName evidence="1">Uncharacterized protein</fullName>
    </submittedName>
</protein>
<dbReference type="InParanoid" id="B9SM22"/>